<sequence>MYKEIRVFAPATVSNIGCGFDIMGFALEQPGDEVVLRVVEQDNVTISTITGDGMRLPYDISLNTASIPVIEMKKDFGITKGIEIEIHKKMAFGSGLGSSAASAVAAAFAMNLLFDLKLTPLEVTPYAIKGEMIASGSLHADNVAPSLFGGFTLIRGYDPLDIIKLDYPETLYCTIVHPHLEISTKMARELLPKEIPLKNAVRQWGNCSGLVAGLLYKDFALIGRSLHDVVAEPYRAGLIPDFYKIKQTALDNGAVGCSISGSGPSVFALSDGLERARNIAEAISNLLSKGDIGFDIYLSPVNKQGPKVLYIR</sequence>
<feature type="domain" description="GHMP kinase N-terminal" evidence="7">
    <location>
        <begin position="71"/>
        <end position="150"/>
    </location>
</feature>
<dbReference type="EMBL" id="VSSQ01011605">
    <property type="protein sequence ID" value="MPM47257.1"/>
    <property type="molecule type" value="Genomic_DNA"/>
</dbReference>
<evidence type="ECO:0000256" key="6">
    <source>
        <dbReference type="ARBA" id="ARBA00022840"/>
    </source>
</evidence>
<proteinExistence type="inferred from homology"/>
<gene>
    <name evidence="9" type="primary">thrB_14</name>
    <name evidence="9" type="ORF">SDC9_93965</name>
</gene>
<evidence type="ECO:0000256" key="1">
    <source>
        <dbReference type="ARBA" id="ARBA00022605"/>
    </source>
</evidence>
<keyword evidence="4" id="KW-0547">Nucleotide-binding</keyword>
<dbReference type="SUPFAM" id="SSF55060">
    <property type="entry name" value="GHMP Kinase, C-terminal domain"/>
    <property type="match status" value="1"/>
</dbReference>
<keyword evidence="2 9" id="KW-0808">Transferase</keyword>
<dbReference type="InterPro" id="IPR014721">
    <property type="entry name" value="Ribsml_uS5_D2-typ_fold_subgr"/>
</dbReference>
<accession>A0A645A2F9</accession>
<dbReference type="NCBIfam" id="NF002288">
    <property type="entry name" value="PRK01212.1-4"/>
    <property type="match status" value="1"/>
</dbReference>
<dbReference type="InterPro" id="IPR006204">
    <property type="entry name" value="GHMP_kinase_N_dom"/>
</dbReference>
<dbReference type="GO" id="GO:0005524">
    <property type="term" value="F:ATP binding"/>
    <property type="evidence" value="ECO:0007669"/>
    <property type="project" value="UniProtKB-KW"/>
</dbReference>
<dbReference type="PIRSF" id="PIRSF000676">
    <property type="entry name" value="Homoser_kin"/>
    <property type="match status" value="1"/>
</dbReference>
<keyword evidence="3" id="KW-0791">Threonine biosynthesis</keyword>
<evidence type="ECO:0000256" key="4">
    <source>
        <dbReference type="ARBA" id="ARBA00022741"/>
    </source>
</evidence>
<evidence type="ECO:0000256" key="5">
    <source>
        <dbReference type="ARBA" id="ARBA00022777"/>
    </source>
</evidence>
<evidence type="ECO:0000259" key="8">
    <source>
        <dbReference type="Pfam" id="PF08544"/>
    </source>
</evidence>
<dbReference type="InterPro" id="IPR000870">
    <property type="entry name" value="Homoserine_kinase"/>
</dbReference>
<dbReference type="Pfam" id="PF08544">
    <property type="entry name" value="GHMP_kinases_C"/>
    <property type="match status" value="1"/>
</dbReference>
<evidence type="ECO:0000256" key="2">
    <source>
        <dbReference type="ARBA" id="ARBA00022679"/>
    </source>
</evidence>
<evidence type="ECO:0000259" key="7">
    <source>
        <dbReference type="Pfam" id="PF00288"/>
    </source>
</evidence>
<dbReference type="EC" id="2.7.1.39" evidence="9"/>
<dbReference type="InterPro" id="IPR013750">
    <property type="entry name" value="GHMP_kinase_C_dom"/>
</dbReference>
<comment type="caution">
    <text evidence="9">The sequence shown here is derived from an EMBL/GenBank/DDBJ whole genome shotgun (WGS) entry which is preliminary data.</text>
</comment>
<feature type="domain" description="GHMP kinase C-terminal" evidence="8">
    <location>
        <begin position="214"/>
        <end position="286"/>
    </location>
</feature>
<dbReference type="Pfam" id="PF00288">
    <property type="entry name" value="GHMP_kinases_N"/>
    <property type="match status" value="1"/>
</dbReference>
<dbReference type="GO" id="GO:0004413">
    <property type="term" value="F:homoserine kinase activity"/>
    <property type="evidence" value="ECO:0007669"/>
    <property type="project" value="UniProtKB-EC"/>
</dbReference>
<dbReference type="AlphaFoldDB" id="A0A645A2F9"/>
<dbReference type="InterPro" id="IPR020568">
    <property type="entry name" value="Ribosomal_Su5_D2-typ_SF"/>
</dbReference>
<keyword evidence="1" id="KW-0028">Amino-acid biosynthesis</keyword>
<dbReference type="InterPro" id="IPR036554">
    <property type="entry name" value="GHMP_kinase_C_sf"/>
</dbReference>
<dbReference type="PANTHER" id="PTHR20861">
    <property type="entry name" value="HOMOSERINE/4-DIPHOSPHOCYTIDYL-2-C-METHYL-D-ERYTHRITOL KINASE"/>
    <property type="match status" value="1"/>
</dbReference>
<name>A0A645A2F9_9ZZZZ</name>
<keyword evidence="6" id="KW-0067">ATP-binding</keyword>
<protein>
    <submittedName>
        <fullName evidence="9">Homoserine kinase</fullName>
        <ecNumber evidence="9">2.7.1.39</ecNumber>
    </submittedName>
</protein>
<dbReference type="GO" id="GO:0009088">
    <property type="term" value="P:threonine biosynthetic process"/>
    <property type="evidence" value="ECO:0007669"/>
    <property type="project" value="UniProtKB-KW"/>
</dbReference>
<dbReference type="Gene3D" id="3.30.230.10">
    <property type="match status" value="1"/>
</dbReference>
<keyword evidence="5 9" id="KW-0418">Kinase</keyword>
<reference evidence="9" key="1">
    <citation type="submission" date="2019-08" db="EMBL/GenBank/DDBJ databases">
        <authorList>
            <person name="Kucharzyk K."/>
            <person name="Murdoch R.W."/>
            <person name="Higgins S."/>
            <person name="Loffler F."/>
        </authorList>
    </citation>
    <scope>NUCLEOTIDE SEQUENCE</scope>
</reference>
<dbReference type="NCBIfam" id="TIGR00191">
    <property type="entry name" value="thrB"/>
    <property type="match status" value="1"/>
</dbReference>
<dbReference type="PRINTS" id="PR00958">
    <property type="entry name" value="HOMSERKINASE"/>
</dbReference>
<evidence type="ECO:0000256" key="3">
    <source>
        <dbReference type="ARBA" id="ARBA00022697"/>
    </source>
</evidence>
<dbReference type="HAMAP" id="MF_00384">
    <property type="entry name" value="Homoser_kinase"/>
    <property type="match status" value="1"/>
</dbReference>
<dbReference type="Gene3D" id="3.30.70.890">
    <property type="entry name" value="GHMP kinase, C-terminal domain"/>
    <property type="match status" value="1"/>
</dbReference>
<dbReference type="SUPFAM" id="SSF54211">
    <property type="entry name" value="Ribosomal protein S5 domain 2-like"/>
    <property type="match status" value="1"/>
</dbReference>
<dbReference type="PANTHER" id="PTHR20861:SF1">
    <property type="entry name" value="HOMOSERINE KINASE"/>
    <property type="match status" value="1"/>
</dbReference>
<organism evidence="9">
    <name type="scientific">bioreactor metagenome</name>
    <dbReference type="NCBI Taxonomy" id="1076179"/>
    <lineage>
        <taxon>unclassified sequences</taxon>
        <taxon>metagenomes</taxon>
        <taxon>ecological metagenomes</taxon>
    </lineage>
</organism>
<evidence type="ECO:0000313" key="9">
    <source>
        <dbReference type="EMBL" id="MPM47257.1"/>
    </source>
</evidence>